<dbReference type="EMBL" id="JANEWF010000025">
    <property type="protein sequence ID" value="MDA8485237.1"/>
    <property type="molecule type" value="Genomic_DNA"/>
</dbReference>
<evidence type="ECO:0000259" key="7">
    <source>
        <dbReference type="Pfam" id="PF13442"/>
    </source>
</evidence>
<dbReference type="PRINTS" id="PR00607">
    <property type="entry name" value="CYTCHROMECIE"/>
</dbReference>
<evidence type="ECO:0000313" key="8">
    <source>
        <dbReference type="EMBL" id="MDA8485237.1"/>
    </source>
</evidence>
<name>A0ABT4Y9D3_METRE</name>
<dbReference type="PROSITE" id="PS51257">
    <property type="entry name" value="PROKAR_LIPOPROTEIN"/>
    <property type="match status" value="1"/>
</dbReference>
<comment type="caution">
    <text evidence="8">The sequence shown here is derived from an EMBL/GenBank/DDBJ whole genome shotgun (WGS) entry which is preliminary data.</text>
</comment>
<evidence type="ECO:0000256" key="4">
    <source>
        <dbReference type="ARBA" id="ARBA00022982"/>
    </source>
</evidence>
<evidence type="ECO:0000256" key="1">
    <source>
        <dbReference type="ARBA" id="ARBA00022448"/>
    </source>
</evidence>
<dbReference type="SUPFAM" id="SSF46626">
    <property type="entry name" value="Cytochrome c"/>
    <property type="match status" value="1"/>
</dbReference>
<evidence type="ECO:0000256" key="2">
    <source>
        <dbReference type="ARBA" id="ARBA00022617"/>
    </source>
</evidence>
<evidence type="ECO:0000256" key="5">
    <source>
        <dbReference type="ARBA" id="ARBA00023004"/>
    </source>
</evidence>
<dbReference type="InterPro" id="IPR036909">
    <property type="entry name" value="Cyt_c-like_dom_sf"/>
</dbReference>
<proteinExistence type="predicted"/>
<organism evidence="8 9">
    <name type="scientific">Metapseudomonas resinovorans</name>
    <name type="common">Pseudomonas resinovorans</name>
    <dbReference type="NCBI Taxonomy" id="53412"/>
    <lineage>
        <taxon>Bacteria</taxon>
        <taxon>Pseudomonadati</taxon>
        <taxon>Pseudomonadota</taxon>
        <taxon>Gammaproteobacteria</taxon>
        <taxon>Pseudomonadales</taxon>
        <taxon>Pseudomonadaceae</taxon>
        <taxon>Metapseudomonas</taxon>
    </lineage>
</organism>
<dbReference type="Gene3D" id="1.10.760.10">
    <property type="entry name" value="Cytochrome c-like domain"/>
    <property type="match status" value="1"/>
</dbReference>
<accession>A0ABT4Y9D3</accession>
<dbReference type="PANTHER" id="PTHR40942:SF4">
    <property type="entry name" value="CYTOCHROME C5"/>
    <property type="match status" value="1"/>
</dbReference>
<feature type="domain" description="Cytochrome c" evidence="7">
    <location>
        <begin position="44"/>
        <end position="117"/>
    </location>
</feature>
<dbReference type="InterPro" id="IPR009056">
    <property type="entry name" value="Cyt_c-like_dom"/>
</dbReference>
<keyword evidence="2" id="KW-0349">Heme</keyword>
<dbReference type="RefSeq" id="WP_190827908.1">
    <property type="nucleotide sequence ID" value="NZ_JANEWF010000025.1"/>
</dbReference>
<dbReference type="InterPro" id="IPR002323">
    <property type="entry name" value="Cyt_CIE"/>
</dbReference>
<evidence type="ECO:0000313" key="9">
    <source>
        <dbReference type="Proteomes" id="UP001211689"/>
    </source>
</evidence>
<keyword evidence="3" id="KW-0479">Metal-binding</keyword>
<protein>
    <submittedName>
        <fullName evidence="8">C-type cytochrome</fullName>
    </submittedName>
</protein>
<dbReference type="Proteomes" id="UP001211689">
    <property type="component" value="Unassembled WGS sequence"/>
</dbReference>
<feature type="chain" id="PRO_5046311845" evidence="6">
    <location>
        <begin position="28"/>
        <end position="123"/>
    </location>
</feature>
<keyword evidence="5" id="KW-0408">Iron</keyword>
<dbReference type="Pfam" id="PF13442">
    <property type="entry name" value="Cytochrome_CBB3"/>
    <property type="match status" value="1"/>
</dbReference>
<evidence type="ECO:0000256" key="3">
    <source>
        <dbReference type="ARBA" id="ARBA00022723"/>
    </source>
</evidence>
<keyword evidence="1" id="KW-0813">Transport</keyword>
<gene>
    <name evidence="8" type="ORF">NNO07_19390</name>
</gene>
<keyword evidence="9" id="KW-1185">Reference proteome</keyword>
<sequence length="123" mass="12872">MQNPRSRPLRIAALLALAGWLAGCGEAPESATPRTATTLTPADKALAQVYDNSCKMCHANPASGAPQTGDVAAWSPRVAQGVDSLLDHSINGYNGMPPMGMCMQCSEAEFLALISFMSGQPVH</sequence>
<dbReference type="PANTHER" id="PTHR40942">
    <property type="match status" value="1"/>
</dbReference>
<keyword evidence="4" id="KW-0249">Electron transport</keyword>
<feature type="signal peptide" evidence="6">
    <location>
        <begin position="1"/>
        <end position="27"/>
    </location>
</feature>
<evidence type="ECO:0000256" key="6">
    <source>
        <dbReference type="SAM" id="SignalP"/>
    </source>
</evidence>
<keyword evidence="6" id="KW-0732">Signal</keyword>
<reference evidence="8 9" key="1">
    <citation type="submission" date="2022-07" db="EMBL/GenBank/DDBJ databases">
        <title>Genome Analysis of Selected Gammaproteobacteria from Nigerian Food snails.</title>
        <authorList>
            <person name="Okafor A.C."/>
        </authorList>
    </citation>
    <scope>NUCLEOTIDE SEQUENCE [LARGE SCALE GENOMIC DNA]</scope>
    <source>
        <strain evidence="8 9">Awg 2</strain>
    </source>
</reference>